<dbReference type="InterPro" id="IPR019060">
    <property type="entry name" value="DUF2382"/>
</dbReference>
<proteinExistence type="predicted"/>
<reference evidence="2" key="1">
    <citation type="submission" date="2020-02" db="EMBL/GenBank/DDBJ databases">
        <authorList>
            <person name="Meier V. D."/>
        </authorList>
    </citation>
    <scope>NUCLEOTIDE SEQUENCE</scope>
    <source>
        <strain evidence="2">AVDCRST_MAG18</strain>
    </source>
</reference>
<organism evidence="2">
    <name type="scientific">uncultured Thermomicrobiales bacterium</name>
    <dbReference type="NCBI Taxonomy" id="1645740"/>
    <lineage>
        <taxon>Bacteria</taxon>
        <taxon>Pseudomonadati</taxon>
        <taxon>Thermomicrobiota</taxon>
        <taxon>Thermomicrobia</taxon>
        <taxon>Thermomicrobiales</taxon>
        <taxon>environmental samples</taxon>
    </lineage>
</organism>
<dbReference type="AlphaFoldDB" id="A0A6J4VL96"/>
<feature type="domain" description="DUF2382" evidence="1">
    <location>
        <begin position="77"/>
        <end position="128"/>
    </location>
</feature>
<accession>A0A6J4VL96</accession>
<dbReference type="Pfam" id="PF09557">
    <property type="entry name" value="DUF2382"/>
    <property type="match status" value="1"/>
</dbReference>
<gene>
    <name evidence="2" type="ORF">AVDCRST_MAG18-3063</name>
</gene>
<dbReference type="Pfam" id="PF09939">
    <property type="entry name" value="DUF2171"/>
    <property type="match status" value="1"/>
</dbReference>
<sequence>MDTIADIQRGMPVYGADGQLLGVVEAVDDDGLRVAGRQIPRSAIARVDDGAIHLHIAGAALQARADTTAPPTTAQSGASGDQIIIPLAEERPVVEQRETDLGEIIILKRIIEEERTVPVTVRREVLEVVRRDANGNEVVEELRETNA</sequence>
<protein>
    <recommendedName>
        <fullName evidence="1">DUF2382 domain-containing protein</fullName>
    </recommendedName>
</protein>
<name>A0A6J4VL96_9BACT</name>
<evidence type="ECO:0000259" key="1">
    <source>
        <dbReference type="Pfam" id="PF09557"/>
    </source>
</evidence>
<evidence type="ECO:0000313" key="2">
    <source>
        <dbReference type="EMBL" id="CAA9580530.1"/>
    </source>
</evidence>
<dbReference type="InterPro" id="IPR018684">
    <property type="entry name" value="DUF2171"/>
</dbReference>
<dbReference type="EMBL" id="CADCWN010000231">
    <property type="protein sequence ID" value="CAA9580530.1"/>
    <property type="molecule type" value="Genomic_DNA"/>
</dbReference>